<dbReference type="OrthoDB" id="67688at2759"/>
<dbReference type="SUPFAM" id="SSF54236">
    <property type="entry name" value="Ubiquitin-like"/>
    <property type="match status" value="1"/>
</dbReference>
<organism evidence="4 5">
    <name type="scientific">Araneus ventricosus</name>
    <name type="common">Orbweaver spider</name>
    <name type="synonym">Epeira ventricosa</name>
    <dbReference type="NCBI Taxonomy" id="182803"/>
    <lineage>
        <taxon>Eukaryota</taxon>
        <taxon>Metazoa</taxon>
        <taxon>Ecdysozoa</taxon>
        <taxon>Arthropoda</taxon>
        <taxon>Chelicerata</taxon>
        <taxon>Arachnida</taxon>
        <taxon>Araneae</taxon>
        <taxon>Araneomorphae</taxon>
        <taxon>Entelegynae</taxon>
        <taxon>Araneoidea</taxon>
        <taxon>Araneidae</taxon>
        <taxon>Araneus</taxon>
    </lineage>
</organism>
<accession>A0A4Y2A9A7</accession>
<dbReference type="Pfam" id="PF00794">
    <property type="entry name" value="PI3K_rbd"/>
    <property type="match status" value="1"/>
</dbReference>
<dbReference type="InterPro" id="IPR000341">
    <property type="entry name" value="PI3K_Ras-bd_dom"/>
</dbReference>
<dbReference type="Pfam" id="PF02192">
    <property type="entry name" value="PI3K_p85B"/>
    <property type="match status" value="1"/>
</dbReference>
<dbReference type="Proteomes" id="UP000499080">
    <property type="component" value="Unassembled WGS sequence"/>
</dbReference>
<sequence length="434" mass="50247">MPPSSGELWGHHLMPPTITVDCLMPTGIIIPLICVRDATLETVKSDLWHEAKRYPLHHKLGEQMSYIFVSVTQDAEVEEFYDETRRLCDLRLFQPILKVVEPKGNKEEKMLNSEIGLAIGMPVHEFDEMKDPEVIDFRRSILNVCKETVEIRDSGAEDKLASYVYPPEIESSREFPPSLERKLDRGLVIVCVWVLSPTGEKQKYTVKVSKDDYPESVTQEAILKKLKCMKLTKEQQKERAREHQHSYLLKVCGIDQYLLERFPLSQYKYVRNCIAKGEIPQLMLMSKEGVCNSLPHCEFRMPSFLRRAPPPPTNEECISLWNVDAMLRIKVLWATYVNVRDVDKRMQTPFIEEKSVKDRSPPKQGVKCVNGDLLPTKATQIKKRKKTTSLTIKEMFQITIMLNESVIVGQYHGRICWFWCGFDFSRKGLRSSFQ</sequence>
<keyword evidence="4" id="KW-0808">Transferase</keyword>
<evidence type="ECO:0000313" key="4">
    <source>
        <dbReference type="EMBL" id="GBL76280.1"/>
    </source>
</evidence>
<dbReference type="InterPro" id="IPR029071">
    <property type="entry name" value="Ubiquitin-like_domsf"/>
</dbReference>
<evidence type="ECO:0000259" key="3">
    <source>
        <dbReference type="PROSITE" id="PS51546"/>
    </source>
</evidence>
<evidence type="ECO:0000256" key="1">
    <source>
        <dbReference type="PROSITE-ProRule" id="PRU00877"/>
    </source>
</evidence>
<comment type="caution">
    <text evidence="4">The sequence shown here is derived from an EMBL/GenBank/DDBJ whole genome shotgun (WGS) entry which is preliminary data.</text>
</comment>
<gene>
    <name evidence="4" type="primary">Pik3ca_0</name>
    <name evidence="4" type="ORF">AVEN_234533_1</name>
</gene>
<dbReference type="InterPro" id="IPR003113">
    <property type="entry name" value="PI3K_ABD"/>
</dbReference>
<dbReference type="GO" id="GO:0016301">
    <property type="term" value="F:kinase activity"/>
    <property type="evidence" value="ECO:0007669"/>
    <property type="project" value="UniProtKB-KW"/>
</dbReference>
<keyword evidence="4" id="KW-0418">Kinase</keyword>
<dbReference type="SMART" id="SM00144">
    <property type="entry name" value="PI3K_rbd"/>
    <property type="match status" value="1"/>
</dbReference>
<comment type="similarity">
    <text evidence="1">Belongs to the PI3/PI4-kinase family.</text>
</comment>
<name>A0A4Y2A9A7_ARAVE</name>
<dbReference type="EMBL" id="BGPR01000009">
    <property type="protein sequence ID" value="GBL76280.1"/>
    <property type="molecule type" value="Genomic_DNA"/>
</dbReference>
<dbReference type="SMART" id="SM00143">
    <property type="entry name" value="PI3K_p85B"/>
    <property type="match status" value="1"/>
</dbReference>
<dbReference type="AlphaFoldDB" id="A0A4Y2A9A7"/>
<dbReference type="Gene3D" id="3.10.20.90">
    <property type="entry name" value="Phosphatidylinositol 3-kinase Catalytic Subunit, Chain A, domain 1"/>
    <property type="match status" value="2"/>
</dbReference>
<feature type="domain" description="PI3K-ABD" evidence="2">
    <location>
        <begin position="14"/>
        <end position="103"/>
    </location>
</feature>
<reference evidence="4 5" key="1">
    <citation type="journal article" date="2019" name="Sci. Rep.">
        <title>Orb-weaving spider Araneus ventricosus genome elucidates the spidroin gene catalogue.</title>
        <authorList>
            <person name="Kono N."/>
            <person name="Nakamura H."/>
            <person name="Ohtoshi R."/>
            <person name="Moran D.A.P."/>
            <person name="Shinohara A."/>
            <person name="Yoshida Y."/>
            <person name="Fujiwara M."/>
            <person name="Mori M."/>
            <person name="Tomita M."/>
            <person name="Arakawa K."/>
        </authorList>
    </citation>
    <scope>NUCLEOTIDE SEQUENCE [LARGE SCALE GENOMIC DNA]</scope>
</reference>
<proteinExistence type="inferred from homology"/>
<dbReference type="PROSITE" id="PS51544">
    <property type="entry name" value="PI3K_ABD"/>
    <property type="match status" value="1"/>
</dbReference>
<feature type="domain" description="PI3K-RBD" evidence="3">
    <location>
        <begin position="185"/>
        <end position="286"/>
    </location>
</feature>
<dbReference type="PROSITE" id="PS51546">
    <property type="entry name" value="PI3K_RBD"/>
    <property type="match status" value="1"/>
</dbReference>
<evidence type="ECO:0000259" key="2">
    <source>
        <dbReference type="PROSITE" id="PS51544"/>
    </source>
</evidence>
<evidence type="ECO:0000313" key="5">
    <source>
        <dbReference type="Proteomes" id="UP000499080"/>
    </source>
</evidence>
<protein>
    <submittedName>
        <fullName evidence="4">Phosphatidylinositol 4,5-bisphosphate 3-kinase catalytic subunit alpha isoform</fullName>
    </submittedName>
</protein>
<keyword evidence="5" id="KW-1185">Reference proteome</keyword>